<name>A0ABS2WRK1_9BACT</name>
<protein>
    <submittedName>
        <fullName evidence="1">Uncharacterized protein</fullName>
    </submittedName>
</protein>
<evidence type="ECO:0000313" key="1">
    <source>
        <dbReference type="EMBL" id="MBN2963849.1"/>
    </source>
</evidence>
<gene>
    <name evidence="1" type="ORF">JWV37_03560</name>
</gene>
<reference evidence="1 2" key="3">
    <citation type="submission" date="2021-02" db="EMBL/GenBank/DDBJ databases">
        <authorList>
            <person name="Merkel A.Y."/>
        </authorList>
    </citation>
    <scope>NUCLEOTIDE SEQUENCE [LARGE SCALE GENOMIC DNA]</scope>
    <source>
        <strain evidence="1 2">T05b</strain>
    </source>
</reference>
<dbReference type="Proteomes" id="UP000703590">
    <property type="component" value="Unassembled WGS sequence"/>
</dbReference>
<dbReference type="EMBL" id="JAFHKK010000005">
    <property type="protein sequence ID" value="MBN2963849.1"/>
    <property type="molecule type" value="Genomic_DNA"/>
</dbReference>
<evidence type="ECO:0000313" key="2">
    <source>
        <dbReference type="Proteomes" id="UP000703590"/>
    </source>
</evidence>
<sequence>MNNISEKTKEEKFETFYQWLRKDGLFPRKSERLHRKRIFANLLHNQPMTMENFQDFLEHEALSEEKAKLNEEFSGKEVPTANGILIITEVQRIPEGEGKGYRVFFGQNWADFRTVELLREVVL</sequence>
<proteinExistence type="predicted"/>
<accession>A0ABS2WRK1</accession>
<keyword evidence="2" id="KW-1185">Reference proteome</keyword>
<reference evidence="2" key="2">
    <citation type="submission" date="2021-02" db="EMBL/GenBank/DDBJ databases">
        <title>Sulfurospirillum tamanensis sp. nov.</title>
        <authorList>
            <person name="Merkel A.Y."/>
        </authorList>
    </citation>
    <scope>NUCLEOTIDE SEQUENCE [LARGE SCALE GENOMIC DNA]</scope>
    <source>
        <strain evidence="2">T05b</strain>
    </source>
</reference>
<comment type="caution">
    <text evidence="1">The sequence shown here is derived from an EMBL/GenBank/DDBJ whole genome shotgun (WGS) entry which is preliminary data.</text>
</comment>
<organism evidence="1 2">
    <name type="scientific">Sulfurospirillum tamanense</name>
    <dbReference type="NCBI Taxonomy" id="2813362"/>
    <lineage>
        <taxon>Bacteria</taxon>
        <taxon>Pseudomonadati</taxon>
        <taxon>Campylobacterota</taxon>
        <taxon>Epsilonproteobacteria</taxon>
        <taxon>Campylobacterales</taxon>
        <taxon>Sulfurospirillaceae</taxon>
        <taxon>Sulfurospirillum</taxon>
    </lineage>
</organism>
<reference evidence="1 2" key="1">
    <citation type="submission" date="2021-02" db="EMBL/GenBank/DDBJ databases">
        <title>Sulfurospirillum tamanensis sp. nov.</title>
        <authorList>
            <person name="Frolova A."/>
            <person name="Merkel A."/>
            <person name="Slobodkin A."/>
        </authorList>
    </citation>
    <scope>NUCLEOTIDE SEQUENCE [LARGE SCALE GENOMIC DNA]</scope>
    <source>
        <strain evidence="1 2">T05b</strain>
    </source>
</reference>
<dbReference type="RefSeq" id="WP_205458374.1">
    <property type="nucleotide sequence ID" value="NZ_JAFHKK010000005.1"/>
</dbReference>